<feature type="domain" description="Transposase IS4-like" evidence="2">
    <location>
        <begin position="111"/>
        <end position="353"/>
    </location>
</feature>
<dbReference type="GO" id="GO:0004803">
    <property type="term" value="F:transposase activity"/>
    <property type="evidence" value="ECO:0007669"/>
    <property type="project" value="InterPro"/>
</dbReference>
<dbReference type="Pfam" id="PF01609">
    <property type="entry name" value="DDE_Tnp_1"/>
    <property type="match status" value="1"/>
</dbReference>
<dbReference type="EMBL" id="BAYX01000016">
    <property type="protein sequence ID" value="GAJ96088.1"/>
    <property type="molecule type" value="Genomic_DNA"/>
</dbReference>
<dbReference type="RefSeq" id="WP_042475759.1">
    <property type="nucleotide sequence ID" value="NZ_BAYX01000016.1"/>
</dbReference>
<feature type="compositionally biased region" description="Basic and acidic residues" evidence="1">
    <location>
        <begin position="257"/>
        <end position="270"/>
    </location>
</feature>
<feature type="region of interest" description="Disordered" evidence="1">
    <location>
        <begin position="257"/>
        <end position="280"/>
    </location>
</feature>
<dbReference type="PANTHER" id="PTHR33258">
    <property type="entry name" value="TRANSPOSASE INSL FOR INSERTION SEQUENCE ELEMENT IS186A-RELATED"/>
    <property type="match status" value="1"/>
</dbReference>
<dbReference type="GO" id="GO:0006313">
    <property type="term" value="P:DNA transposition"/>
    <property type="evidence" value="ECO:0007669"/>
    <property type="project" value="InterPro"/>
</dbReference>
<dbReference type="Gene3D" id="3.90.350.10">
    <property type="entry name" value="Transposase Inhibitor Protein From Tn5, Chain A, domain 1"/>
    <property type="match status" value="1"/>
</dbReference>
<evidence type="ECO:0000313" key="3">
    <source>
        <dbReference type="EMBL" id="GAJ96088.1"/>
    </source>
</evidence>
<gene>
    <name evidence="3" type="ORF">RRH01S_16_00380</name>
</gene>
<comment type="caution">
    <text evidence="3">The sequence shown here is derived from an EMBL/GenBank/DDBJ whole genome shotgun (WGS) entry which is preliminary data.</text>
</comment>
<dbReference type="SUPFAM" id="SSF53098">
    <property type="entry name" value="Ribonuclease H-like"/>
    <property type="match status" value="1"/>
</dbReference>
<reference evidence="3 4" key="1">
    <citation type="submission" date="2014-05" db="EMBL/GenBank/DDBJ databases">
        <title>Whole genome shotgun sequence of Rhizobium rhizogenes NBRC 13257.</title>
        <authorList>
            <person name="Katano-Makiyama Y."/>
            <person name="Hosoyama A."/>
            <person name="Hashimoto M."/>
            <person name="Hosoyama Y."/>
            <person name="Noguchi M."/>
            <person name="Tsuchikane K."/>
            <person name="Kimura A."/>
            <person name="Ohji S."/>
            <person name="Ichikawa N."/>
            <person name="Yamazoe A."/>
            <person name="Fujita N."/>
        </authorList>
    </citation>
    <scope>NUCLEOTIDE SEQUENCE [LARGE SCALE GENOMIC DNA]</scope>
    <source>
        <strain evidence="3 4">NBRC 13257</strain>
    </source>
</reference>
<dbReference type="PANTHER" id="PTHR33258:SF1">
    <property type="entry name" value="TRANSPOSASE INSL FOR INSERTION SEQUENCE ELEMENT IS186A-RELATED"/>
    <property type="match status" value="1"/>
</dbReference>
<organism evidence="3 4">
    <name type="scientific">Rhizobium rhizogenes NBRC 13257</name>
    <dbReference type="NCBI Taxonomy" id="1220581"/>
    <lineage>
        <taxon>Bacteria</taxon>
        <taxon>Pseudomonadati</taxon>
        <taxon>Pseudomonadota</taxon>
        <taxon>Alphaproteobacteria</taxon>
        <taxon>Hyphomicrobiales</taxon>
        <taxon>Rhizobiaceae</taxon>
        <taxon>Rhizobium/Agrobacterium group</taxon>
        <taxon>Rhizobium</taxon>
    </lineage>
</organism>
<dbReference type="InterPro" id="IPR002559">
    <property type="entry name" value="Transposase_11"/>
</dbReference>
<protein>
    <submittedName>
        <fullName evidence="3">Transposase</fullName>
    </submittedName>
</protein>
<accession>A0AA87UC97</accession>
<evidence type="ECO:0000313" key="4">
    <source>
        <dbReference type="Proteomes" id="UP000026941"/>
    </source>
</evidence>
<evidence type="ECO:0000259" key="2">
    <source>
        <dbReference type="Pfam" id="PF01609"/>
    </source>
</evidence>
<proteinExistence type="predicted"/>
<sequence>MRTIDSIETDWQALLSKLSAVIDLEATARTSGALVRRRCVGDASTLLRLALAYGPGGMSLRSAAAWAGLNDVANLSNVGLLKRLRGAADWLGDLAGALLKNAAVPGSISTDRRLRIADGSSIGHPGGGGINWRLHATYEPALARFTHFELGDIHSAEGFSHLPLRGGDIALGDRAYGRAPALKKVLDTGADFIVRVGWSTIRLTSEDGELLDWNTVFASMQHGDLYEQKIFVEHAGPKGRGQGKPIFHARLVVQRKDAAGTEKAEKTARRDHQRRRNQKQLQPMTITSAGFLLLLTSLSSEEMSASQIVGTYRLRWQIELAFKRLKSGLGIHKLPAKDPQLARSWLMAHLIMAIMIDEAITDVLDSPPWEGETGCCVSIPVETS</sequence>
<dbReference type="InterPro" id="IPR012337">
    <property type="entry name" value="RNaseH-like_sf"/>
</dbReference>
<evidence type="ECO:0000256" key="1">
    <source>
        <dbReference type="SAM" id="MobiDB-lite"/>
    </source>
</evidence>
<name>A0AA87UC97_RHIRH</name>
<dbReference type="GO" id="GO:0003677">
    <property type="term" value="F:DNA binding"/>
    <property type="evidence" value="ECO:0007669"/>
    <property type="project" value="InterPro"/>
</dbReference>
<dbReference type="AlphaFoldDB" id="A0AA87UC97"/>
<dbReference type="Proteomes" id="UP000026941">
    <property type="component" value="Unassembled WGS sequence"/>
</dbReference>